<dbReference type="InterPro" id="IPR009045">
    <property type="entry name" value="Zn_M74/Hedgehog-like"/>
</dbReference>
<dbReference type="AlphaFoldDB" id="A0A3S0W0V5"/>
<sequence>MFAKYIRILIGLFLIIVLPGWLIYYYFVPPDPDELELPDGLHPLVVEKRDILIGRAGEAGIPILITDGYRTIEDQNQLYERGRSQPGKIVTYARGGESLHNFGLAIDFALLNKKGNAIWDMQYDGNRNGKRDWAEVVTMAKQEGFQWGGDFKGSFKDYPHLEMGFGLSLRELQRGEKPPLP</sequence>
<dbReference type="InterPro" id="IPR052179">
    <property type="entry name" value="DD-CPase-like"/>
</dbReference>
<evidence type="ECO:0000313" key="3">
    <source>
        <dbReference type="EMBL" id="RUQ30200.1"/>
    </source>
</evidence>
<evidence type="ECO:0000256" key="1">
    <source>
        <dbReference type="SAM" id="Phobius"/>
    </source>
</evidence>
<dbReference type="CDD" id="cd14845">
    <property type="entry name" value="L-Ala-D-Glu_peptidase_like"/>
    <property type="match status" value="1"/>
</dbReference>
<keyword evidence="1" id="KW-0812">Transmembrane</keyword>
<keyword evidence="1" id="KW-0472">Membrane</keyword>
<name>A0A3S0W0V5_9BACI</name>
<dbReference type="EMBL" id="RYZZ01000007">
    <property type="protein sequence ID" value="RUQ30200.1"/>
    <property type="molecule type" value="Genomic_DNA"/>
</dbReference>
<feature type="domain" description="Peptidase M15C" evidence="2">
    <location>
        <begin position="95"/>
        <end position="163"/>
    </location>
</feature>
<dbReference type="PANTHER" id="PTHR34385">
    <property type="entry name" value="D-ALANYL-D-ALANINE CARBOXYPEPTIDASE"/>
    <property type="match status" value="1"/>
</dbReference>
<dbReference type="InterPro" id="IPR039561">
    <property type="entry name" value="Peptidase_M15C"/>
</dbReference>
<proteinExistence type="predicted"/>
<evidence type="ECO:0000259" key="2">
    <source>
        <dbReference type="Pfam" id="PF13539"/>
    </source>
</evidence>
<reference evidence="3 4" key="1">
    <citation type="submission" date="2018-12" db="EMBL/GenBank/DDBJ databases">
        <title>Bacillus chawlae sp. nov., Bacillus glennii sp. nov., and Bacillus saganii sp. nov. Isolated from the Vehicle Assembly Building at Kennedy Space Center where the Viking Spacecraft were Assembled.</title>
        <authorList>
            <person name="Seuylemezian A."/>
            <person name="Vaishampayan P."/>
        </authorList>
    </citation>
    <scope>NUCLEOTIDE SEQUENCE [LARGE SCALE GENOMIC DNA]</scope>
    <source>
        <strain evidence="3 4">L5</strain>
    </source>
</reference>
<dbReference type="PANTHER" id="PTHR34385:SF1">
    <property type="entry name" value="PEPTIDOGLYCAN L-ALANYL-D-GLUTAMATE ENDOPEPTIDASE CWLK"/>
    <property type="match status" value="1"/>
</dbReference>
<protein>
    <submittedName>
        <fullName evidence="3">M15 family peptidase</fullName>
    </submittedName>
</protein>
<accession>A0A3S0W0V5</accession>
<comment type="caution">
    <text evidence="3">The sequence shown here is derived from an EMBL/GenBank/DDBJ whole genome shotgun (WGS) entry which is preliminary data.</text>
</comment>
<dbReference type="RefSeq" id="WP_126864222.1">
    <property type="nucleotide sequence ID" value="NZ_RYZZ01000007.1"/>
</dbReference>
<keyword evidence="1" id="KW-1133">Transmembrane helix</keyword>
<dbReference type="Pfam" id="PF13539">
    <property type="entry name" value="Peptidase_M15_4"/>
    <property type="match status" value="1"/>
</dbReference>
<gene>
    <name evidence="3" type="ORF">ELQ35_07590</name>
</gene>
<evidence type="ECO:0000313" key="4">
    <source>
        <dbReference type="Proteomes" id="UP000267430"/>
    </source>
</evidence>
<dbReference type="GO" id="GO:0008233">
    <property type="term" value="F:peptidase activity"/>
    <property type="evidence" value="ECO:0007669"/>
    <property type="project" value="InterPro"/>
</dbReference>
<dbReference type="Gene3D" id="3.30.1380.10">
    <property type="match status" value="1"/>
</dbReference>
<organism evidence="3 4">
    <name type="scientific">Peribacillus cavernae</name>
    <dbReference type="NCBI Taxonomy" id="1674310"/>
    <lineage>
        <taxon>Bacteria</taxon>
        <taxon>Bacillati</taxon>
        <taxon>Bacillota</taxon>
        <taxon>Bacilli</taxon>
        <taxon>Bacillales</taxon>
        <taxon>Bacillaceae</taxon>
        <taxon>Peribacillus</taxon>
    </lineage>
</organism>
<dbReference type="OrthoDB" id="9799970at2"/>
<feature type="transmembrane region" description="Helical" evidence="1">
    <location>
        <begin position="7"/>
        <end position="27"/>
    </location>
</feature>
<dbReference type="SUPFAM" id="SSF55166">
    <property type="entry name" value="Hedgehog/DD-peptidase"/>
    <property type="match status" value="1"/>
</dbReference>
<dbReference type="Proteomes" id="UP000267430">
    <property type="component" value="Unassembled WGS sequence"/>
</dbReference>
<keyword evidence="4" id="KW-1185">Reference proteome</keyword>